<evidence type="ECO:0000313" key="1">
    <source>
        <dbReference type="EMBL" id="BAY53732.1"/>
    </source>
</evidence>
<evidence type="ECO:0000313" key="2">
    <source>
        <dbReference type="Proteomes" id="UP000217895"/>
    </source>
</evidence>
<reference evidence="1 2" key="1">
    <citation type="submission" date="2017-06" db="EMBL/GenBank/DDBJ databases">
        <title>Genome sequencing of cyanobaciteial culture collection at National Institute for Environmental Studies (NIES).</title>
        <authorList>
            <person name="Hirose Y."/>
            <person name="Shimura Y."/>
            <person name="Fujisawa T."/>
            <person name="Nakamura Y."/>
            <person name="Kawachi M."/>
        </authorList>
    </citation>
    <scope>NUCLEOTIDE SEQUENCE [LARGE SCALE GENOMIC DNA]</scope>
    <source>
        <strain evidence="1 2">NIES-2135</strain>
    </source>
</reference>
<accession>A0A1Z4JAF6</accession>
<sequence length="153" mass="16289">MTEPFSALGIAAFAFLSHFAQSEPGKKFIESIVGKLGEKMLEAGLKKAGELKSIVVKKLQGNATAEQAIALAESGDEQALKTVGAYLNVAMVEDQEFAAQVRQMAEQIINIGRIEGKNIQNIYGGQGLQVNDSTAPVIQAGENASINFNYGKD</sequence>
<dbReference type="EMBL" id="AP018203">
    <property type="protein sequence ID" value="BAY53732.1"/>
    <property type="molecule type" value="Genomic_DNA"/>
</dbReference>
<name>A0A1Z4JAF6_LEPBY</name>
<keyword evidence="2" id="KW-1185">Reference proteome</keyword>
<organism evidence="1 2">
    <name type="scientific">Leptolyngbya boryana NIES-2135</name>
    <dbReference type="NCBI Taxonomy" id="1973484"/>
    <lineage>
        <taxon>Bacteria</taxon>
        <taxon>Bacillati</taxon>
        <taxon>Cyanobacteriota</taxon>
        <taxon>Cyanophyceae</taxon>
        <taxon>Leptolyngbyales</taxon>
        <taxon>Leptolyngbyaceae</taxon>
        <taxon>Leptolyngbya group</taxon>
        <taxon>Leptolyngbya</taxon>
    </lineage>
</organism>
<gene>
    <name evidence="1" type="ORF">NIES2135_05430</name>
</gene>
<protein>
    <submittedName>
        <fullName evidence="1">Uncharacterized protein</fullName>
    </submittedName>
</protein>
<proteinExistence type="predicted"/>
<dbReference type="Proteomes" id="UP000217895">
    <property type="component" value="Chromosome"/>
</dbReference>
<dbReference type="AlphaFoldDB" id="A0A1Z4JAF6"/>